<dbReference type="InterPro" id="IPR011335">
    <property type="entry name" value="Restrct_endonuc-II-like"/>
</dbReference>
<evidence type="ECO:0000256" key="1">
    <source>
        <dbReference type="SAM" id="MobiDB-lite"/>
    </source>
</evidence>
<keyword evidence="4" id="KW-1185">Reference proteome</keyword>
<feature type="region of interest" description="Disordered" evidence="1">
    <location>
        <begin position="38"/>
        <end position="58"/>
    </location>
</feature>
<protein>
    <submittedName>
        <fullName evidence="3">PCRF domain-containing protein</fullName>
    </submittedName>
</protein>
<reference evidence="4" key="1">
    <citation type="submission" date="2019-07" db="EMBL/GenBank/DDBJ databases">
        <title>Chitinimonas sp. nov., isolated from Ny-Alesund, arctica soil.</title>
        <authorList>
            <person name="Xu Q."/>
            <person name="Peng F."/>
        </authorList>
    </citation>
    <scope>NUCLEOTIDE SEQUENCE [LARGE SCALE GENOMIC DNA]</scope>
    <source>
        <strain evidence="4">R3-44</strain>
    </source>
</reference>
<dbReference type="KEGG" id="cari:FNU76_02440"/>
<dbReference type="InterPro" id="IPR005139">
    <property type="entry name" value="PCRF"/>
</dbReference>
<dbReference type="OrthoDB" id="5521926at2"/>
<proteinExistence type="predicted"/>
<dbReference type="SUPFAM" id="SSF52980">
    <property type="entry name" value="Restriction endonuclease-like"/>
    <property type="match status" value="1"/>
</dbReference>
<dbReference type="EMBL" id="CP041730">
    <property type="protein sequence ID" value="QDQ29187.1"/>
    <property type="molecule type" value="Genomic_DNA"/>
</dbReference>
<dbReference type="AlphaFoldDB" id="A0A516SLZ2"/>
<evidence type="ECO:0000259" key="2">
    <source>
        <dbReference type="Pfam" id="PF03462"/>
    </source>
</evidence>
<organism evidence="3 4">
    <name type="scientific">Chitinimonas arctica</name>
    <dbReference type="NCBI Taxonomy" id="2594795"/>
    <lineage>
        <taxon>Bacteria</taxon>
        <taxon>Pseudomonadati</taxon>
        <taxon>Pseudomonadota</taxon>
        <taxon>Betaproteobacteria</taxon>
        <taxon>Neisseriales</taxon>
        <taxon>Chitinibacteraceae</taxon>
        <taxon>Chitinimonas</taxon>
    </lineage>
</organism>
<evidence type="ECO:0000313" key="3">
    <source>
        <dbReference type="EMBL" id="QDQ29187.1"/>
    </source>
</evidence>
<accession>A0A516SLZ2</accession>
<feature type="domain" description="Peptide chain release factor" evidence="2">
    <location>
        <begin position="9"/>
        <end position="100"/>
    </location>
</feature>
<evidence type="ECO:0000313" key="4">
    <source>
        <dbReference type="Proteomes" id="UP000317550"/>
    </source>
</evidence>
<sequence length="227" mass="25539">MSEQATFPDLRNWEDSAQKISEATKAVAELKSYLKAQDEEIRSEREREQAKAKAQEERQTIQRTLTDKAKLQQRLESLHLKVGTQQGGYEFQDWFFDLLEFCEIQNRRPYVSAGRQIDGSLTHDGTTYLIELKFTGSQSSATDIDSIRAKVDDKADNTMGIILSISGFSSVAIAQASGRKTTLLLFDAMHLYLFLSGTLSFGEIISRIRRHVSQTGEAYLPVANFSG</sequence>
<dbReference type="Pfam" id="PF03462">
    <property type="entry name" value="PCRF"/>
    <property type="match status" value="1"/>
</dbReference>
<gene>
    <name evidence="3" type="ORF">FNU76_02440</name>
</gene>
<name>A0A516SLZ2_9NEIS</name>
<dbReference type="GO" id="GO:0006415">
    <property type="term" value="P:translational termination"/>
    <property type="evidence" value="ECO:0007669"/>
    <property type="project" value="InterPro"/>
</dbReference>
<dbReference type="Proteomes" id="UP000317550">
    <property type="component" value="Chromosome"/>
</dbReference>